<dbReference type="RefSeq" id="WP_282516972.1">
    <property type="nucleotide sequence ID" value="NZ_JASCIR010000050.1"/>
</dbReference>
<evidence type="ECO:0000256" key="1">
    <source>
        <dbReference type="SAM" id="MobiDB-lite"/>
    </source>
</evidence>
<dbReference type="Pfam" id="PF24623">
    <property type="entry name" value="Phage_zn_bind_8"/>
    <property type="match status" value="2"/>
</dbReference>
<feature type="compositionally biased region" description="Basic and acidic residues" evidence="1">
    <location>
        <begin position="54"/>
        <end position="63"/>
    </location>
</feature>
<accession>A0ABT6S1B2</accession>
<reference evidence="3 4" key="1">
    <citation type="submission" date="2023-05" db="EMBL/GenBank/DDBJ databases">
        <title>Draft genome sequence of Streptomyces sp. B-S-A8 isolated from a cave soil in Thailand.</title>
        <authorList>
            <person name="Chamroensaksri N."/>
            <person name="Muangham S."/>
        </authorList>
    </citation>
    <scope>NUCLEOTIDE SEQUENCE [LARGE SCALE GENOMIC DNA]</scope>
    <source>
        <strain evidence="3 4">B-S-A8</strain>
    </source>
</reference>
<feature type="domain" description="DNA-binding phage zinc finger" evidence="2">
    <location>
        <begin position="6"/>
        <end position="50"/>
    </location>
</feature>
<protein>
    <recommendedName>
        <fullName evidence="2">DNA-binding phage zinc finger domain-containing protein</fullName>
    </recommendedName>
</protein>
<dbReference type="EMBL" id="JASCIR010000050">
    <property type="protein sequence ID" value="MDI3390484.1"/>
    <property type="molecule type" value="Genomic_DNA"/>
</dbReference>
<comment type="caution">
    <text evidence="3">The sequence shown here is derived from an EMBL/GenBank/DDBJ whole genome shotgun (WGS) entry which is preliminary data.</text>
</comment>
<organism evidence="3 4">
    <name type="scientific">Streptomyces solicavernae</name>
    <dbReference type="NCBI Taxonomy" id="3043614"/>
    <lineage>
        <taxon>Bacteria</taxon>
        <taxon>Bacillati</taxon>
        <taxon>Actinomycetota</taxon>
        <taxon>Actinomycetes</taxon>
        <taxon>Kitasatosporales</taxon>
        <taxon>Streptomycetaceae</taxon>
        <taxon>Streptomyces</taxon>
    </lineage>
</organism>
<evidence type="ECO:0000313" key="3">
    <source>
        <dbReference type="EMBL" id="MDI3390484.1"/>
    </source>
</evidence>
<evidence type="ECO:0000259" key="2">
    <source>
        <dbReference type="Pfam" id="PF24623"/>
    </source>
</evidence>
<dbReference type="InterPro" id="IPR056911">
    <property type="entry name" value="Phage_Znf_bind_put"/>
</dbReference>
<feature type="region of interest" description="Disordered" evidence="1">
    <location>
        <begin position="50"/>
        <end position="78"/>
    </location>
</feature>
<gene>
    <name evidence="3" type="ORF">QIS99_30460</name>
</gene>
<dbReference type="Proteomes" id="UP001224661">
    <property type="component" value="Unassembled WGS sequence"/>
</dbReference>
<name>A0ABT6S1B2_9ACTN</name>
<proteinExistence type="predicted"/>
<sequence>MAEQDRSVSVPCPRCLAAEGEPCDGDVVVHYERHRLLMERLGPAAHGTRFRSRITAEHEDGSRCPDTGPRRHRQRPLDPQCPGRVAYRATCRECGWTCRKERRKDAQAAGELHAQFCWDQYRSMDPRERAAQREAQRVQRVLQVACPACSADVGAPCWDTRGRPRPYIHWDGSLRVHVKRSAAAPHYGHPLPHP</sequence>
<keyword evidence="4" id="KW-1185">Reference proteome</keyword>
<evidence type="ECO:0000313" key="4">
    <source>
        <dbReference type="Proteomes" id="UP001224661"/>
    </source>
</evidence>
<feature type="domain" description="DNA-binding phage zinc finger" evidence="2">
    <location>
        <begin position="134"/>
        <end position="186"/>
    </location>
</feature>